<dbReference type="Proteomes" id="UP001595733">
    <property type="component" value="Unassembled WGS sequence"/>
</dbReference>
<gene>
    <name evidence="6" type="ORF">ACFO0S_04290</name>
</gene>
<accession>A0ABV8USN3</accession>
<dbReference type="SUPFAM" id="SSF46785">
    <property type="entry name" value="Winged helix' DNA-binding domain"/>
    <property type="match status" value="1"/>
</dbReference>
<feature type="domain" description="HTH iclR-type" evidence="4">
    <location>
        <begin position="2"/>
        <end position="72"/>
    </location>
</feature>
<dbReference type="PANTHER" id="PTHR30136:SF24">
    <property type="entry name" value="HTH-TYPE TRANSCRIPTIONAL REPRESSOR ALLR"/>
    <property type="match status" value="1"/>
</dbReference>
<dbReference type="SMART" id="SM00346">
    <property type="entry name" value="HTH_ICLR"/>
    <property type="match status" value="1"/>
</dbReference>
<dbReference type="Gene3D" id="1.10.10.10">
    <property type="entry name" value="Winged helix-like DNA-binding domain superfamily/Winged helix DNA-binding domain"/>
    <property type="match status" value="1"/>
</dbReference>
<dbReference type="InterPro" id="IPR029016">
    <property type="entry name" value="GAF-like_dom_sf"/>
</dbReference>
<dbReference type="InterPro" id="IPR014757">
    <property type="entry name" value="Tscrpt_reg_IclR_C"/>
</dbReference>
<dbReference type="InterPro" id="IPR005471">
    <property type="entry name" value="Tscrpt_reg_IclR_N"/>
</dbReference>
<evidence type="ECO:0000259" key="4">
    <source>
        <dbReference type="PROSITE" id="PS51077"/>
    </source>
</evidence>
<keyword evidence="1" id="KW-0805">Transcription regulation</keyword>
<dbReference type="InterPro" id="IPR036390">
    <property type="entry name" value="WH_DNA-bd_sf"/>
</dbReference>
<dbReference type="InterPro" id="IPR036388">
    <property type="entry name" value="WH-like_DNA-bd_sf"/>
</dbReference>
<dbReference type="Pfam" id="PF09339">
    <property type="entry name" value="HTH_IclR"/>
    <property type="match status" value="1"/>
</dbReference>
<protein>
    <submittedName>
        <fullName evidence="6">IclR family transcriptional regulator</fullName>
    </submittedName>
</protein>
<comment type="caution">
    <text evidence="6">The sequence shown here is derived from an EMBL/GenBank/DDBJ whole genome shotgun (WGS) entry which is preliminary data.</text>
</comment>
<evidence type="ECO:0000256" key="2">
    <source>
        <dbReference type="ARBA" id="ARBA00023125"/>
    </source>
</evidence>
<reference evidence="7" key="1">
    <citation type="journal article" date="2019" name="Int. J. Syst. Evol. Microbiol.">
        <title>The Global Catalogue of Microorganisms (GCM) 10K type strain sequencing project: providing services to taxonomists for standard genome sequencing and annotation.</title>
        <authorList>
            <consortium name="The Broad Institute Genomics Platform"/>
            <consortium name="The Broad Institute Genome Sequencing Center for Infectious Disease"/>
            <person name="Wu L."/>
            <person name="Ma J."/>
        </authorList>
    </citation>
    <scope>NUCLEOTIDE SEQUENCE [LARGE SCALE GENOMIC DNA]</scope>
    <source>
        <strain evidence="7">CCUG 50353</strain>
    </source>
</reference>
<dbReference type="SUPFAM" id="SSF55781">
    <property type="entry name" value="GAF domain-like"/>
    <property type="match status" value="1"/>
</dbReference>
<dbReference type="RefSeq" id="WP_378140566.1">
    <property type="nucleotide sequence ID" value="NZ_JBHSEF010000010.1"/>
</dbReference>
<name>A0ABV8USN3_9BACL</name>
<feature type="domain" description="IclR-ED" evidence="5">
    <location>
        <begin position="73"/>
        <end position="255"/>
    </location>
</feature>
<evidence type="ECO:0000256" key="1">
    <source>
        <dbReference type="ARBA" id="ARBA00023015"/>
    </source>
</evidence>
<sequence length="263" mass="30241">MSKTIEKGLRLLDLFTEERPYLRLNDIHKLTDMPKPTLLRILSSFEELGYLQRVAIQENGLVSDSKTYSLGLKFLEMAQRVESRFEIRSIAYPYMKELQEKYNEAVQLVVVNQDTGVYIEKVESTRPVRLYTRVGRQAPLYAGACTRTLLAFLNQEAQERILSGEFIKFANGTLESRQAIEEQLKLTIERGYSYSDSELEEGTASLAVPIFNRFGEVMYSISIASFSSTLTRERVDEYIDSLWEAAASISKQLGYKERYPYSN</sequence>
<keyword evidence="3" id="KW-0804">Transcription</keyword>
<dbReference type="PANTHER" id="PTHR30136">
    <property type="entry name" value="HELIX-TURN-HELIX TRANSCRIPTIONAL REGULATOR, ICLR FAMILY"/>
    <property type="match status" value="1"/>
</dbReference>
<dbReference type="Pfam" id="PF01614">
    <property type="entry name" value="IclR_C"/>
    <property type="match status" value="1"/>
</dbReference>
<dbReference type="PROSITE" id="PS51077">
    <property type="entry name" value="HTH_ICLR"/>
    <property type="match status" value="1"/>
</dbReference>
<evidence type="ECO:0000313" key="7">
    <source>
        <dbReference type="Proteomes" id="UP001595733"/>
    </source>
</evidence>
<proteinExistence type="predicted"/>
<dbReference type="PROSITE" id="PS51078">
    <property type="entry name" value="ICLR_ED"/>
    <property type="match status" value="1"/>
</dbReference>
<keyword evidence="7" id="KW-1185">Reference proteome</keyword>
<evidence type="ECO:0000256" key="3">
    <source>
        <dbReference type="ARBA" id="ARBA00023163"/>
    </source>
</evidence>
<dbReference type="InterPro" id="IPR050707">
    <property type="entry name" value="HTH_MetabolicPath_Reg"/>
</dbReference>
<evidence type="ECO:0000313" key="6">
    <source>
        <dbReference type="EMBL" id="MFC4354292.1"/>
    </source>
</evidence>
<keyword evidence="2" id="KW-0238">DNA-binding</keyword>
<organism evidence="6 7">
    <name type="scientific">Chryseomicrobium palamuruense</name>
    <dbReference type="NCBI Taxonomy" id="682973"/>
    <lineage>
        <taxon>Bacteria</taxon>
        <taxon>Bacillati</taxon>
        <taxon>Bacillota</taxon>
        <taxon>Bacilli</taxon>
        <taxon>Bacillales</taxon>
        <taxon>Caryophanaceae</taxon>
        <taxon>Chryseomicrobium</taxon>
    </lineage>
</organism>
<dbReference type="EMBL" id="JBHSEF010000010">
    <property type="protein sequence ID" value="MFC4354292.1"/>
    <property type="molecule type" value="Genomic_DNA"/>
</dbReference>
<dbReference type="Gene3D" id="3.30.450.40">
    <property type="match status" value="1"/>
</dbReference>
<evidence type="ECO:0000259" key="5">
    <source>
        <dbReference type="PROSITE" id="PS51078"/>
    </source>
</evidence>